<dbReference type="SUPFAM" id="SSF48208">
    <property type="entry name" value="Six-hairpin glycosidases"/>
    <property type="match status" value="1"/>
</dbReference>
<dbReference type="EMBL" id="DTIN01000008">
    <property type="protein sequence ID" value="HFX12676.1"/>
    <property type="molecule type" value="Genomic_DNA"/>
</dbReference>
<organism evidence="1">
    <name type="scientific">Dictyoglomus thermophilum</name>
    <dbReference type="NCBI Taxonomy" id="14"/>
    <lineage>
        <taxon>Bacteria</taxon>
        <taxon>Pseudomonadati</taxon>
        <taxon>Dictyoglomota</taxon>
        <taxon>Dictyoglomia</taxon>
        <taxon>Dictyoglomales</taxon>
        <taxon>Dictyoglomaceae</taxon>
        <taxon>Dictyoglomus</taxon>
    </lineage>
</organism>
<protein>
    <submittedName>
        <fullName evidence="1">Uncharacterized protein</fullName>
    </submittedName>
</protein>
<reference evidence="1" key="1">
    <citation type="journal article" date="2020" name="mSystems">
        <title>Genome- and Community-Level Interaction Insights into Carbon Utilization and Element Cycling Functions of Hydrothermarchaeota in Hydrothermal Sediment.</title>
        <authorList>
            <person name="Zhou Z."/>
            <person name="Liu Y."/>
            <person name="Xu W."/>
            <person name="Pan J."/>
            <person name="Luo Z.H."/>
            <person name="Li M."/>
        </authorList>
    </citation>
    <scope>NUCLEOTIDE SEQUENCE [LARGE SCALE GENOMIC DNA]</scope>
    <source>
        <strain evidence="1">SpSt-81</strain>
    </source>
</reference>
<dbReference type="AlphaFoldDB" id="A0A7C3RKU6"/>
<gene>
    <name evidence="1" type="ORF">ENW00_00715</name>
</gene>
<proteinExistence type="predicted"/>
<dbReference type="InterPro" id="IPR012341">
    <property type="entry name" value="6hp_glycosidase-like_sf"/>
</dbReference>
<name>A0A7C3RKU6_DICTH</name>
<evidence type="ECO:0000313" key="1">
    <source>
        <dbReference type="EMBL" id="HFX12676.1"/>
    </source>
</evidence>
<dbReference type="InterPro" id="IPR008928">
    <property type="entry name" value="6-hairpin_glycosidase_sf"/>
</dbReference>
<dbReference type="GO" id="GO:0005975">
    <property type="term" value="P:carbohydrate metabolic process"/>
    <property type="evidence" value="ECO:0007669"/>
    <property type="project" value="InterPro"/>
</dbReference>
<sequence>MERSVSYKEKELLSFIRRDFIDNRGFIISKIENGKPLEYSLLESYGELMEYALLRGDKNLFDILLSIVDKYFYSKEGYLYWRINRLNLRPDNSTALIDSIRILYALLCAYDTFKDKKYMEMGEKVADGILKFNSSGEFFVDYYDGNMKEKANKISLFYLDLRKLKKIAEILPSFNKYYITSKKILENSVSINSPFFPKEFDFFTFSYKTYYPLNMLEQVITAINFDDTNKIKGFLEFVKNEINNYNKLNTFYMDHKVLKDEENVAIYAILARLFIFCNDRIGAKRILNFVEKFSGRSSSGYGDFLGKVYYAFDQLEVLLTLSYMEE</sequence>
<accession>A0A7C3RKU6</accession>
<comment type="caution">
    <text evidence="1">The sequence shown here is derived from an EMBL/GenBank/DDBJ whole genome shotgun (WGS) entry which is preliminary data.</text>
</comment>
<dbReference type="Gene3D" id="1.50.10.10">
    <property type="match status" value="1"/>
</dbReference>